<proteinExistence type="inferred from homology"/>
<dbReference type="Proteomes" id="UP001057498">
    <property type="component" value="Chromosome"/>
</dbReference>
<reference evidence="9" key="1">
    <citation type="submission" date="2022-04" db="EMBL/GenBank/DDBJ databases">
        <title>Whole genome sequence of Sphaerotilus sp. FB-5.</title>
        <authorList>
            <person name="Takeda M."/>
            <person name="Narihara S."/>
            <person name="Akimoto M."/>
            <person name="Akimoto R."/>
            <person name="Nishiyashiki S."/>
            <person name="Murakami T."/>
        </authorList>
    </citation>
    <scope>NUCLEOTIDE SEQUENCE</scope>
    <source>
        <strain evidence="9">FB-5</strain>
    </source>
</reference>
<evidence type="ECO:0000259" key="8">
    <source>
        <dbReference type="Pfam" id="PF25954"/>
    </source>
</evidence>
<feature type="coiled-coil region" evidence="4">
    <location>
        <begin position="134"/>
        <end position="161"/>
    </location>
</feature>
<dbReference type="Pfam" id="PF25954">
    <property type="entry name" value="Beta-barrel_RND_2"/>
    <property type="match status" value="1"/>
</dbReference>
<dbReference type="InterPro" id="IPR050465">
    <property type="entry name" value="UPF0194_transport"/>
</dbReference>
<comment type="similarity">
    <text evidence="2">Belongs to the membrane fusion protein (MFP) (TC 8.A.1) family.</text>
</comment>
<feature type="domain" description="CusB-like beta-barrel" evidence="8">
    <location>
        <begin position="248"/>
        <end position="323"/>
    </location>
</feature>
<evidence type="ECO:0000256" key="1">
    <source>
        <dbReference type="ARBA" id="ARBA00004196"/>
    </source>
</evidence>
<dbReference type="RefSeq" id="WP_251972139.1">
    <property type="nucleotide sequence ID" value="NZ_AP025730.1"/>
</dbReference>
<keyword evidence="3 4" id="KW-0175">Coiled coil</keyword>
<dbReference type="Pfam" id="PF25917">
    <property type="entry name" value="BSH_RND"/>
    <property type="match status" value="1"/>
</dbReference>
<dbReference type="Gene3D" id="2.40.50.100">
    <property type="match status" value="2"/>
</dbReference>
<dbReference type="InterPro" id="IPR058625">
    <property type="entry name" value="MdtA-like_BSH"/>
</dbReference>
<dbReference type="InterPro" id="IPR006143">
    <property type="entry name" value="RND_pump_MFP"/>
</dbReference>
<dbReference type="Gene3D" id="2.40.30.170">
    <property type="match status" value="1"/>
</dbReference>
<evidence type="ECO:0000256" key="5">
    <source>
        <dbReference type="SAM" id="MobiDB-lite"/>
    </source>
</evidence>
<dbReference type="PANTHER" id="PTHR32347">
    <property type="entry name" value="EFFLUX SYSTEM COMPONENT YKNX-RELATED"/>
    <property type="match status" value="1"/>
</dbReference>
<evidence type="ECO:0000256" key="6">
    <source>
        <dbReference type="SAM" id="Phobius"/>
    </source>
</evidence>
<feature type="domain" description="Multidrug resistance protein MdtA-like barrel-sandwich hybrid" evidence="7">
    <location>
        <begin position="79"/>
        <end position="233"/>
    </location>
</feature>
<name>A0ABM7YHR9_9BURK</name>
<accession>A0ABM7YHR9</accession>
<gene>
    <name evidence="9" type="ORF">CATMQ487_08620</name>
</gene>
<comment type="subcellular location">
    <subcellularLocation>
        <location evidence="1">Cell envelope</location>
    </subcellularLocation>
</comment>
<evidence type="ECO:0000313" key="9">
    <source>
        <dbReference type="EMBL" id="BDI03892.1"/>
    </source>
</evidence>
<dbReference type="NCBIfam" id="TIGR01730">
    <property type="entry name" value="RND_mfp"/>
    <property type="match status" value="1"/>
</dbReference>
<evidence type="ECO:0000256" key="3">
    <source>
        <dbReference type="ARBA" id="ARBA00023054"/>
    </source>
</evidence>
<keyword evidence="6" id="KW-0472">Membrane</keyword>
<organism evidence="9 10">
    <name type="scientific">Sphaerotilus microaerophilus</name>
    <dbReference type="NCBI Taxonomy" id="2914710"/>
    <lineage>
        <taxon>Bacteria</taxon>
        <taxon>Pseudomonadati</taxon>
        <taxon>Pseudomonadota</taxon>
        <taxon>Betaproteobacteria</taxon>
        <taxon>Burkholderiales</taxon>
        <taxon>Sphaerotilaceae</taxon>
        <taxon>Sphaerotilus</taxon>
    </lineage>
</organism>
<evidence type="ECO:0000256" key="4">
    <source>
        <dbReference type="SAM" id="Coils"/>
    </source>
</evidence>
<evidence type="ECO:0000256" key="2">
    <source>
        <dbReference type="ARBA" id="ARBA00009477"/>
    </source>
</evidence>
<dbReference type="InterPro" id="IPR058792">
    <property type="entry name" value="Beta-barrel_RND_2"/>
</dbReference>
<keyword evidence="10" id="KW-1185">Reference proteome</keyword>
<dbReference type="SUPFAM" id="SSF111369">
    <property type="entry name" value="HlyD-like secretion proteins"/>
    <property type="match status" value="1"/>
</dbReference>
<protein>
    <submittedName>
        <fullName evidence="9">Secretion protein HlyD</fullName>
    </submittedName>
</protein>
<keyword evidence="6" id="KW-0812">Transmembrane</keyword>
<dbReference type="PANTHER" id="PTHR32347:SF14">
    <property type="entry name" value="EFFLUX SYSTEM COMPONENT YKNX-RELATED"/>
    <property type="match status" value="1"/>
</dbReference>
<dbReference type="EMBL" id="AP025730">
    <property type="protein sequence ID" value="BDI03892.1"/>
    <property type="molecule type" value="Genomic_DNA"/>
</dbReference>
<feature type="compositionally biased region" description="Low complexity" evidence="5">
    <location>
        <begin position="341"/>
        <end position="357"/>
    </location>
</feature>
<evidence type="ECO:0000313" key="10">
    <source>
        <dbReference type="Proteomes" id="UP001057498"/>
    </source>
</evidence>
<feature type="region of interest" description="Disordered" evidence="5">
    <location>
        <begin position="341"/>
        <end position="398"/>
    </location>
</feature>
<sequence>MTSASSSLQNLLGDEAVRPGWRRPLPWVLAALLLIAAGTAWWWLGRSAQQAAPRFVTEPLARGTLQLNVTANGKLQATRTVSIGSELSGTVAQVRVDVNDVVKKGQVLVELDTAKLLDQIASARAAVASADAGVGQAVAAVKEARANLQRLEEVHRLSNGQVPSAAELDSARATLDKTVAAENAARAAVTSARATLSTNETNLSKASIRSPIDGVVLTRAVEPGYAVAASLQAVTLFTIAEDLSRLQLSVNVDEADVGQVQAGQAAKFSVSAWPGRHYPAQIVRVAYGSTITDNVVTYTTLMDVPNADLSLRPGMTATAVITATERRDVWLVPNRALRFTPAEAGSSPGSAPAAAASGAGGGIVSKLMPRPPGGATPRRSSGAADKSGGAGSGPKRLWVLQDGRPVAVEVTAGLSNGRLTEVSGPALREGMAVITEQASGSTGAAK</sequence>
<feature type="transmembrane region" description="Helical" evidence="6">
    <location>
        <begin position="25"/>
        <end position="44"/>
    </location>
</feature>
<keyword evidence="6" id="KW-1133">Transmembrane helix</keyword>
<evidence type="ECO:0000259" key="7">
    <source>
        <dbReference type="Pfam" id="PF25917"/>
    </source>
</evidence>